<dbReference type="SUPFAM" id="SSF46785">
    <property type="entry name" value="Winged helix' DNA-binding domain"/>
    <property type="match status" value="1"/>
</dbReference>
<evidence type="ECO:0000313" key="7">
    <source>
        <dbReference type="Proteomes" id="UP000188219"/>
    </source>
</evidence>
<keyword evidence="7" id="KW-1185">Reference proteome</keyword>
<accession>A0A1Q2M2X4</accession>
<dbReference type="InterPro" id="IPR018490">
    <property type="entry name" value="cNMP-bd_dom_sf"/>
</dbReference>
<dbReference type="CDD" id="cd00092">
    <property type="entry name" value="HTH_CRP"/>
    <property type="match status" value="1"/>
</dbReference>
<feature type="domain" description="Cyclic nucleotide-binding" evidence="4">
    <location>
        <begin position="5"/>
        <end position="107"/>
    </location>
</feature>
<dbReference type="Gene3D" id="1.10.10.10">
    <property type="entry name" value="Winged helix-like DNA-binding domain superfamily/Winged helix DNA-binding domain"/>
    <property type="match status" value="1"/>
</dbReference>
<dbReference type="SMART" id="SM00419">
    <property type="entry name" value="HTH_CRP"/>
    <property type="match status" value="1"/>
</dbReference>
<dbReference type="PROSITE" id="PS50042">
    <property type="entry name" value="CNMP_BINDING_3"/>
    <property type="match status" value="1"/>
</dbReference>
<dbReference type="PANTHER" id="PTHR24567">
    <property type="entry name" value="CRP FAMILY TRANSCRIPTIONAL REGULATORY PROTEIN"/>
    <property type="match status" value="1"/>
</dbReference>
<dbReference type="FunFam" id="1.10.10.10:FF:000006">
    <property type="entry name" value="cAMP-activated global transcriptional regulator CRP"/>
    <property type="match status" value="1"/>
</dbReference>
<dbReference type="InterPro" id="IPR018488">
    <property type="entry name" value="cNMP-bd_CS"/>
</dbReference>
<dbReference type="InterPro" id="IPR000595">
    <property type="entry name" value="cNMP-bd_dom"/>
</dbReference>
<dbReference type="InterPro" id="IPR036388">
    <property type="entry name" value="WH-like_DNA-bd_sf"/>
</dbReference>
<evidence type="ECO:0000259" key="5">
    <source>
        <dbReference type="PROSITE" id="PS51063"/>
    </source>
</evidence>
<evidence type="ECO:0000313" key="6">
    <source>
        <dbReference type="EMBL" id="AQQ66582.1"/>
    </source>
</evidence>
<dbReference type="Gene3D" id="2.60.120.10">
    <property type="entry name" value="Jelly Rolls"/>
    <property type="match status" value="1"/>
</dbReference>
<dbReference type="CDD" id="cd00038">
    <property type="entry name" value="CAP_ED"/>
    <property type="match status" value="1"/>
</dbReference>
<dbReference type="PROSITE" id="PS00042">
    <property type="entry name" value="HTH_CRP_1"/>
    <property type="match status" value="1"/>
</dbReference>
<name>A0A1Q2M2X4_9GAMM</name>
<dbReference type="STRING" id="260552.Mag101_02155"/>
<dbReference type="InterPro" id="IPR014710">
    <property type="entry name" value="RmlC-like_jellyroll"/>
</dbReference>
<feature type="domain" description="HTH crp-type" evidence="5">
    <location>
        <begin position="139"/>
        <end position="211"/>
    </location>
</feature>
<dbReference type="SMART" id="SM00100">
    <property type="entry name" value="cNMP"/>
    <property type="match status" value="1"/>
</dbReference>
<reference evidence="6" key="1">
    <citation type="submission" date="2017-02" db="EMBL/GenBank/DDBJ databases">
        <title>Genome of Microbulbifer agarilyticus GP101.</title>
        <authorList>
            <person name="Jung J."/>
            <person name="Bae S.S."/>
            <person name="Baek K."/>
        </authorList>
    </citation>
    <scope>NUCLEOTIDE SEQUENCE [LARGE SCALE GENOMIC DNA]</scope>
    <source>
        <strain evidence="6">GP101</strain>
    </source>
</reference>
<dbReference type="eggNOG" id="COG0664">
    <property type="taxonomic scope" value="Bacteria"/>
</dbReference>
<dbReference type="PRINTS" id="PR00034">
    <property type="entry name" value="HTHCRP"/>
</dbReference>
<dbReference type="Pfam" id="PF13545">
    <property type="entry name" value="HTH_Crp_2"/>
    <property type="match status" value="1"/>
</dbReference>
<dbReference type="AlphaFoldDB" id="A0A1Q2M2X4"/>
<dbReference type="NCBIfam" id="NF008732">
    <property type="entry name" value="PRK11753.1"/>
    <property type="match status" value="1"/>
</dbReference>
<dbReference type="PROSITE" id="PS00889">
    <property type="entry name" value="CNMP_BINDING_2"/>
    <property type="match status" value="1"/>
</dbReference>
<dbReference type="InterPro" id="IPR036390">
    <property type="entry name" value="WH_DNA-bd_sf"/>
</dbReference>
<dbReference type="KEGG" id="maga:Mag101_02155"/>
<dbReference type="InterPro" id="IPR050397">
    <property type="entry name" value="Env_Response_Regulators"/>
</dbReference>
<dbReference type="InterPro" id="IPR018335">
    <property type="entry name" value="Tscrpt_reg_HTH_Crp-type_CS"/>
</dbReference>
<keyword evidence="3" id="KW-0804">Transcription</keyword>
<dbReference type="PROSITE" id="PS51063">
    <property type="entry name" value="HTH_CRP_2"/>
    <property type="match status" value="1"/>
</dbReference>
<gene>
    <name evidence="6" type="ORF">Mag101_02155</name>
</gene>
<dbReference type="GO" id="GO:0005829">
    <property type="term" value="C:cytosol"/>
    <property type="evidence" value="ECO:0007669"/>
    <property type="project" value="TreeGrafter"/>
</dbReference>
<dbReference type="Proteomes" id="UP000188219">
    <property type="component" value="Chromosome"/>
</dbReference>
<keyword evidence="1" id="KW-0805">Transcription regulation</keyword>
<keyword evidence="2" id="KW-0238">DNA-binding</keyword>
<dbReference type="EMBL" id="CP019650">
    <property type="protein sequence ID" value="AQQ66582.1"/>
    <property type="molecule type" value="Genomic_DNA"/>
</dbReference>
<evidence type="ECO:0000256" key="1">
    <source>
        <dbReference type="ARBA" id="ARBA00023015"/>
    </source>
</evidence>
<dbReference type="Pfam" id="PF00027">
    <property type="entry name" value="cNMP_binding"/>
    <property type="match status" value="1"/>
</dbReference>
<organism evidence="6 7">
    <name type="scientific">Microbulbifer agarilyticus</name>
    <dbReference type="NCBI Taxonomy" id="260552"/>
    <lineage>
        <taxon>Bacteria</taxon>
        <taxon>Pseudomonadati</taxon>
        <taxon>Pseudomonadota</taxon>
        <taxon>Gammaproteobacteria</taxon>
        <taxon>Cellvibrionales</taxon>
        <taxon>Microbulbiferaceae</taxon>
        <taxon>Microbulbifer</taxon>
    </lineage>
</organism>
<dbReference type="RefSeq" id="WP_010133420.1">
    <property type="nucleotide sequence ID" value="NZ_CP019650.1"/>
</dbReference>
<dbReference type="SUPFAM" id="SSF51206">
    <property type="entry name" value="cAMP-binding domain-like"/>
    <property type="match status" value="1"/>
</dbReference>
<evidence type="ECO:0000259" key="4">
    <source>
        <dbReference type="PROSITE" id="PS50042"/>
    </source>
</evidence>
<dbReference type="InterPro" id="IPR012318">
    <property type="entry name" value="HTH_CRP"/>
</dbReference>
<evidence type="ECO:0000256" key="3">
    <source>
        <dbReference type="ARBA" id="ARBA00023163"/>
    </source>
</evidence>
<dbReference type="PROSITE" id="PS00888">
    <property type="entry name" value="CNMP_BINDING_1"/>
    <property type="match status" value="1"/>
</dbReference>
<dbReference type="PANTHER" id="PTHR24567:SF68">
    <property type="entry name" value="DNA-BINDING TRANSCRIPTIONAL DUAL REGULATOR CRP"/>
    <property type="match status" value="1"/>
</dbReference>
<evidence type="ECO:0000256" key="2">
    <source>
        <dbReference type="ARBA" id="ARBA00023125"/>
    </source>
</evidence>
<proteinExistence type="predicted"/>
<protein>
    <submittedName>
        <fullName evidence="6">Transcriptional regulator Crp</fullName>
    </submittedName>
</protein>
<sequence length="211" mass="24004">MTVSTEDTLTSGNIEDFLAHCHRRRYPAKSTIIYAGDRCESLYFIMRGSVTVLIEDDEGREMIVAYLNDGDFFGEMGLFDQDTRSAWVRTKTECEVAEISYTKFQELTRQHPEFLFNLATQMALRLRNTTRKVGDLAFLDVTGRVARTLLDLCNEPDAMTHPEGMQIKITRQEIGRIVGCSREMVGRVLKTLEEQGLVSVKGKTMVVYGTR</sequence>
<dbReference type="OrthoDB" id="61906at2"/>
<dbReference type="GO" id="GO:0003677">
    <property type="term" value="F:DNA binding"/>
    <property type="evidence" value="ECO:0007669"/>
    <property type="project" value="UniProtKB-KW"/>
</dbReference>
<dbReference type="GO" id="GO:0003700">
    <property type="term" value="F:DNA-binding transcription factor activity"/>
    <property type="evidence" value="ECO:0007669"/>
    <property type="project" value="InterPro"/>
</dbReference>